<name>A0A0V0ZHY7_9BILA</name>
<dbReference type="EMBL" id="JYDQ01000173">
    <property type="protein sequence ID" value="KRY12125.1"/>
    <property type="molecule type" value="Genomic_DNA"/>
</dbReference>
<evidence type="ECO:0000313" key="2">
    <source>
        <dbReference type="Proteomes" id="UP000054783"/>
    </source>
</evidence>
<comment type="caution">
    <text evidence="1">The sequence shown here is derived from an EMBL/GenBank/DDBJ whole genome shotgun (WGS) entry which is preliminary data.</text>
</comment>
<accession>A0A0V0ZHY7</accession>
<organism evidence="1 2">
    <name type="scientific">Trichinella patagoniensis</name>
    <dbReference type="NCBI Taxonomy" id="990121"/>
    <lineage>
        <taxon>Eukaryota</taxon>
        <taxon>Metazoa</taxon>
        <taxon>Ecdysozoa</taxon>
        <taxon>Nematoda</taxon>
        <taxon>Enoplea</taxon>
        <taxon>Dorylaimia</taxon>
        <taxon>Trichinellida</taxon>
        <taxon>Trichinellidae</taxon>
        <taxon>Trichinella</taxon>
    </lineage>
</organism>
<reference evidence="1 2" key="1">
    <citation type="submission" date="2015-01" db="EMBL/GenBank/DDBJ databases">
        <title>Evolution of Trichinella species and genotypes.</title>
        <authorList>
            <person name="Korhonen P.K."/>
            <person name="Edoardo P."/>
            <person name="Giuseppe L.R."/>
            <person name="Gasser R.B."/>
        </authorList>
    </citation>
    <scope>NUCLEOTIDE SEQUENCE [LARGE SCALE GENOMIC DNA]</scope>
    <source>
        <strain evidence="1">ISS2496</strain>
    </source>
</reference>
<sequence length="170" mass="18083">MPPLCPLPPRGMELDGGACRRCRRSVGANAPSTLPAKDDRWQRGAEASRLVFGVDVKPRPGRTRSITTLVSSSSSSSSKAKTVTNRVWTRDVEVNSVDVSCGGATRVNGQEKSLTAAAAAAAVYWCLLPTTSTSIPKCRLAEVAAITAKPKMRVPKMKTQEMIPFAIASP</sequence>
<dbReference type="AlphaFoldDB" id="A0A0V0ZHY7"/>
<gene>
    <name evidence="1" type="ORF">T12_9758</name>
</gene>
<protein>
    <submittedName>
        <fullName evidence="1">Uncharacterized protein</fullName>
    </submittedName>
</protein>
<evidence type="ECO:0000313" key="1">
    <source>
        <dbReference type="EMBL" id="KRY12125.1"/>
    </source>
</evidence>
<proteinExistence type="predicted"/>
<keyword evidence="2" id="KW-1185">Reference proteome</keyword>
<dbReference type="Proteomes" id="UP000054783">
    <property type="component" value="Unassembled WGS sequence"/>
</dbReference>